<protein>
    <submittedName>
        <fullName evidence="1">Uncharacterized protein</fullName>
    </submittedName>
</protein>
<dbReference type="OrthoDB" id="5394539at2759"/>
<evidence type="ECO:0000313" key="1">
    <source>
        <dbReference type="EMBL" id="PIO52659.1"/>
    </source>
</evidence>
<organism evidence="1 2">
    <name type="scientific">Teladorsagia circumcincta</name>
    <name type="common">Brown stomach worm</name>
    <name type="synonym">Ostertagia circumcincta</name>
    <dbReference type="NCBI Taxonomy" id="45464"/>
    <lineage>
        <taxon>Eukaryota</taxon>
        <taxon>Metazoa</taxon>
        <taxon>Ecdysozoa</taxon>
        <taxon>Nematoda</taxon>
        <taxon>Chromadorea</taxon>
        <taxon>Rhabditida</taxon>
        <taxon>Rhabditina</taxon>
        <taxon>Rhabditomorpha</taxon>
        <taxon>Strongyloidea</taxon>
        <taxon>Trichostrongylidae</taxon>
        <taxon>Teladorsagia</taxon>
    </lineage>
</organism>
<name>A0A2G9T3Y7_TELCI</name>
<proteinExistence type="predicted"/>
<keyword evidence="2" id="KW-1185">Reference proteome</keyword>
<sequence length="85" mass="9453">LFSETKLIKLEDSSKLFTQKSKTNAFGQLLVKSSSAEAPQFDKKLILQLESLSLLRFDDEQAVALLGDVVKKAKQLKEVNVEVSV</sequence>
<gene>
    <name evidence="1" type="ORF">TELCIR_26033</name>
</gene>
<dbReference type="EMBL" id="KZ427621">
    <property type="protein sequence ID" value="PIO52659.1"/>
    <property type="molecule type" value="Genomic_DNA"/>
</dbReference>
<accession>A0A2G9T3Y7</accession>
<dbReference type="AlphaFoldDB" id="A0A2G9T3Y7"/>
<evidence type="ECO:0000313" key="2">
    <source>
        <dbReference type="Proteomes" id="UP000230423"/>
    </source>
</evidence>
<dbReference type="Proteomes" id="UP000230423">
    <property type="component" value="Unassembled WGS sequence"/>
</dbReference>
<reference evidence="1 2" key="1">
    <citation type="submission" date="2015-09" db="EMBL/GenBank/DDBJ databases">
        <title>Draft genome of the parasitic nematode Teladorsagia circumcincta isolate WARC Sus (inbred).</title>
        <authorList>
            <person name="Mitreva M."/>
        </authorList>
    </citation>
    <scope>NUCLEOTIDE SEQUENCE [LARGE SCALE GENOMIC DNA]</scope>
    <source>
        <strain evidence="1 2">S</strain>
    </source>
</reference>
<feature type="non-terminal residue" evidence="1">
    <location>
        <position position="1"/>
    </location>
</feature>